<dbReference type="InterPro" id="IPR002110">
    <property type="entry name" value="Ankyrin_rpt"/>
</dbReference>
<keyword evidence="2" id="KW-0472">Membrane</keyword>
<dbReference type="InterPro" id="IPR036770">
    <property type="entry name" value="Ankyrin_rpt-contain_sf"/>
</dbReference>
<dbReference type="PANTHER" id="PTHR24128">
    <property type="entry name" value="HOMEOBOX PROTEIN WARIAI"/>
    <property type="match status" value="1"/>
</dbReference>
<keyword evidence="2" id="KW-1133">Transmembrane helix</keyword>
<dbReference type="EMBL" id="KB870812">
    <property type="protein sequence ID" value="EOA13419.1"/>
    <property type="molecule type" value="Genomic_DNA"/>
</dbReference>
<organism evidence="3 4">
    <name type="scientific">Capsella rubella</name>
    <dbReference type="NCBI Taxonomy" id="81985"/>
    <lineage>
        <taxon>Eukaryota</taxon>
        <taxon>Viridiplantae</taxon>
        <taxon>Streptophyta</taxon>
        <taxon>Embryophyta</taxon>
        <taxon>Tracheophyta</taxon>
        <taxon>Spermatophyta</taxon>
        <taxon>Magnoliopsida</taxon>
        <taxon>eudicotyledons</taxon>
        <taxon>Gunneridae</taxon>
        <taxon>Pentapetalae</taxon>
        <taxon>rosids</taxon>
        <taxon>malvids</taxon>
        <taxon>Brassicales</taxon>
        <taxon>Brassicaceae</taxon>
        <taxon>Camelineae</taxon>
        <taxon>Capsella</taxon>
    </lineage>
</organism>
<reference evidence="4" key="1">
    <citation type="journal article" date="2013" name="Nat. Genet.">
        <title>The Capsella rubella genome and the genomic consequences of rapid mating system evolution.</title>
        <authorList>
            <person name="Slotte T."/>
            <person name="Hazzouri K.M."/>
            <person name="Agren J.A."/>
            <person name="Koenig D."/>
            <person name="Maumus F."/>
            <person name="Guo Y.L."/>
            <person name="Steige K."/>
            <person name="Platts A.E."/>
            <person name="Escobar J.S."/>
            <person name="Newman L.K."/>
            <person name="Wang W."/>
            <person name="Mandakova T."/>
            <person name="Vello E."/>
            <person name="Smith L.M."/>
            <person name="Henz S.R."/>
            <person name="Steffen J."/>
            <person name="Takuno S."/>
            <person name="Brandvain Y."/>
            <person name="Coop G."/>
            <person name="Andolfatto P."/>
            <person name="Hu T.T."/>
            <person name="Blanchette M."/>
            <person name="Clark R.M."/>
            <person name="Quesneville H."/>
            <person name="Nordborg M."/>
            <person name="Gaut B.S."/>
            <person name="Lysak M.A."/>
            <person name="Jenkins J."/>
            <person name="Grimwood J."/>
            <person name="Chapman J."/>
            <person name="Prochnik S."/>
            <person name="Shu S."/>
            <person name="Rokhsar D."/>
            <person name="Schmutz J."/>
            <person name="Weigel D."/>
            <person name="Wright S.I."/>
        </authorList>
    </citation>
    <scope>NUCLEOTIDE SEQUENCE [LARGE SCALE GENOMIC DNA]</scope>
    <source>
        <strain evidence="4">cv. Monte Gargano</strain>
    </source>
</reference>
<dbReference type="STRING" id="81985.R0G9Z7"/>
<evidence type="ECO:0000256" key="1">
    <source>
        <dbReference type="PROSITE-ProRule" id="PRU00023"/>
    </source>
</evidence>
<dbReference type="eggNOG" id="KOG0504">
    <property type="taxonomic scope" value="Eukaryota"/>
</dbReference>
<dbReference type="SUPFAM" id="SSF48403">
    <property type="entry name" value="Ankyrin repeat"/>
    <property type="match status" value="1"/>
</dbReference>
<evidence type="ECO:0000256" key="2">
    <source>
        <dbReference type="SAM" id="Phobius"/>
    </source>
</evidence>
<dbReference type="OrthoDB" id="674805at2759"/>
<evidence type="ECO:0000313" key="4">
    <source>
        <dbReference type="Proteomes" id="UP000029121"/>
    </source>
</evidence>
<name>R0G9Z7_9BRAS</name>
<keyword evidence="4" id="KW-1185">Reference proteome</keyword>
<sequence>MESRLLLVTQSGNVDDLYSLIGADPNVLHNVDILPFIHTPLHEASSAGKMDLAMELMMLKPSLAKKLNEDGLSPLHLAVENQYEELALELVKVDPSLVRICGRGGMTPLHLVTEKGDFGLLTEFLLACPESIKDANLKGETALHITVMNDSYEGLKVLTGWMQKIRDKDGVWFRDVLNRCNREGNTALHLAAYKNNHEAVKQLLKCLHLNRNIQNKTRMTALDALRANGSHMNKDTEEIIVWSGGKTGGSQSQRTEWYVFLRNPVTFKEFCKSRLAHYRSHMSDGTRNALLVIVALIIAATYQTAAQPQEKPKKTAQPDNNEEYIFEPIIWGCNTVAFYTAILFTLILLPEGKLFEGWYGVITGPLALSYFLFMHMKEKITVMIYLAVLYGFACLVYLLVLCTVWRLKKPQNVVKAKTELVYENFRI</sequence>
<proteinExistence type="predicted"/>
<dbReference type="Gene3D" id="1.25.40.20">
    <property type="entry name" value="Ankyrin repeat-containing domain"/>
    <property type="match status" value="1"/>
</dbReference>
<feature type="transmembrane region" description="Helical" evidence="2">
    <location>
        <begin position="329"/>
        <end position="350"/>
    </location>
</feature>
<dbReference type="PANTHER" id="PTHR24128:SF39">
    <property type="entry name" value="ANKYRIN REPEAT FAMILY PROTEIN-RELATED"/>
    <property type="match status" value="1"/>
</dbReference>
<gene>
    <name evidence="3" type="ORF">CARUB_v10026457mg</name>
</gene>
<keyword evidence="1" id="KW-0040">ANK repeat</keyword>
<dbReference type="Pfam" id="PF00023">
    <property type="entry name" value="Ank"/>
    <property type="match status" value="1"/>
</dbReference>
<dbReference type="Pfam" id="PF12796">
    <property type="entry name" value="Ank_2"/>
    <property type="match status" value="1"/>
</dbReference>
<protein>
    <submittedName>
        <fullName evidence="3">Uncharacterized protein</fullName>
    </submittedName>
</protein>
<dbReference type="KEGG" id="crb:17876355"/>
<dbReference type="PROSITE" id="PS50088">
    <property type="entry name" value="ANK_REPEAT"/>
    <property type="match status" value="1"/>
</dbReference>
<accession>R0G9Z7</accession>
<dbReference type="AlphaFoldDB" id="R0G9Z7"/>
<feature type="transmembrane region" description="Helical" evidence="2">
    <location>
        <begin position="289"/>
        <end position="309"/>
    </location>
</feature>
<dbReference type="PROSITE" id="PS50297">
    <property type="entry name" value="ANK_REP_REGION"/>
    <property type="match status" value="1"/>
</dbReference>
<evidence type="ECO:0000313" key="3">
    <source>
        <dbReference type="EMBL" id="EOA13419.1"/>
    </source>
</evidence>
<keyword evidence="2" id="KW-0812">Transmembrane</keyword>
<dbReference type="SMART" id="SM00248">
    <property type="entry name" value="ANK"/>
    <property type="match status" value="5"/>
</dbReference>
<feature type="repeat" description="ANK" evidence="1">
    <location>
        <begin position="183"/>
        <end position="205"/>
    </location>
</feature>
<feature type="transmembrane region" description="Helical" evidence="2">
    <location>
        <begin position="382"/>
        <end position="407"/>
    </location>
</feature>
<dbReference type="Proteomes" id="UP000029121">
    <property type="component" value="Unassembled WGS sequence"/>
</dbReference>
<feature type="transmembrane region" description="Helical" evidence="2">
    <location>
        <begin position="357"/>
        <end position="376"/>
    </location>
</feature>